<protein>
    <submittedName>
        <fullName evidence="1">Cyclic lactone autoinducer peptide</fullName>
    </submittedName>
</protein>
<dbReference type="OrthoDB" id="1799527at2"/>
<dbReference type="Proteomes" id="UP000253034">
    <property type="component" value="Unassembled WGS sequence"/>
</dbReference>
<reference evidence="1 2" key="1">
    <citation type="submission" date="2018-07" db="EMBL/GenBank/DDBJ databases">
        <title>Genomic Encyclopedia of Type Strains, Phase IV (KMG-IV): sequencing the most valuable type-strain genomes for metagenomic binning, comparative biology and taxonomic classification.</title>
        <authorList>
            <person name="Goeker M."/>
        </authorList>
    </citation>
    <scope>NUCLEOTIDE SEQUENCE [LARGE SCALE GENOMIC DNA]</scope>
    <source>
        <strain evidence="1 2">DSM 27016</strain>
    </source>
</reference>
<sequence length="51" mass="5324">MTKLSCEYAKNGGPLARAVARGIKGAACASTKSACTIWVYQPKVPKALKGK</sequence>
<dbReference type="NCBIfam" id="TIGR04223">
    <property type="entry name" value="quorum_AgrD"/>
    <property type="match status" value="1"/>
</dbReference>
<gene>
    <name evidence="1" type="ORF">DFR58_106102</name>
</gene>
<dbReference type="EMBL" id="QPJT01000006">
    <property type="protein sequence ID" value="RCX17934.1"/>
    <property type="molecule type" value="Genomic_DNA"/>
</dbReference>
<name>A0A369BE35_9FIRM</name>
<organism evidence="1 2">
    <name type="scientific">Anaerobacterium chartisolvens</name>
    <dbReference type="NCBI Taxonomy" id="1297424"/>
    <lineage>
        <taxon>Bacteria</taxon>
        <taxon>Bacillati</taxon>
        <taxon>Bacillota</taxon>
        <taxon>Clostridia</taxon>
        <taxon>Eubacteriales</taxon>
        <taxon>Oscillospiraceae</taxon>
        <taxon>Anaerobacterium</taxon>
    </lineage>
</organism>
<dbReference type="AlphaFoldDB" id="A0A369BE35"/>
<accession>A0A369BE35</accession>
<comment type="caution">
    <text evidence="1">The sequence shown here is derived from an EMBL/GenBank/DDBJ whole genome shotgun (WGS) entry which is preliminary data.</text>
</comment>
<proteinExistence type="predicted"/>
<evidence type="ECO:0000313" key="2">
    <source>
        <dbReference type="Proteomes" id="UP000253034"/>
    </source>
</evidence>
<keyword evidence="2" id="KW-1185">Reference proteome</keyword>
<dbReference type="InterPro" id="IPR009229">
    <property type="entry name" value="AgrD"/>
</dbReference>
<evidence type="ECO:0000313" key="1">
    <source>
        <dbReference type="EMBL" id="RCX17934.1"/>
    </source>
</evidence>
<dbReference type="RefSeq" id="WP_114297080.1">
    <property type="nucleotide sequence ID" value="NZ_QPJT01000006.1"/>
</dbReference>